<dbReference type="EMBL" id="ML121571">
    <property type="protein sequence ID" value="RPB20423.1"/>
    <property type="molecule type" value="Genomic_DNA"/>
</dbReference>
<evidence type="ECO:0008006" key="5">
    <source>
        <dbReference type="Google" id="ProtNLM"/>
    </source>
</evidence>
<dbReference type="Proteomes" id="UP000267821">
    <property type="component" value="Unassembled WGS sequence"/>
</dbReference>
<name>A0A3N4LC06_9PEZI</name>
<protein>
    <recommendedName>
        <fullName evidence="5">Lytic polysaccharide monooxygenase</fullName>
    </recommendedName>
</protein>
<gene>
    <name evidence="3" type="ORF">L211DRAFT_841654</name>
</gene>
<feature type="chain" id="PRO_5018123974" description="Lytic polysaccharide monooxygenase" evidence="2">
    <location>
        <begin position="21"/>
        <end position="316"/>
    </location>
</feature>
<evidence type="ECO:0000256" key="1">
    <source>
        <dbReference type="SAM" id="MobiDB-lite"/>
    </source>
</evidence>
<feature type="region of interest" description="Disordered" evidence="1">
    <location>
        <begin position="199"/>
        <end position="265"/>
    </location>
</feature>
<feature type="compositionally biased region" description="Pro residues" evidence="1">
    <location>
        <begin position="230"/>
        <end position="249"/>
    </location>
</feature>
<dbReference type="AlphaFoldDB" id="A0A3N4LC06"/>
<organism evidence="3 4">
    <name type="scientific">Terfezia boudieri ATCC MYA-4762</name>
    <dbReference type="NCBI Taxonomy" id="1051890"/>
    <lineage>
        <taxon>Eukaryota</taxon>
        <taxon>Fungi</taxon>
        <taxon>Dikarya</taxon>
        <taxon>Ascomycota</taxon>
        <taxon>Pezizomycotina</taxon>
        <taxon>Pezizomycetes</taxon>
        <taxon>Pezizales</taxon>
        <taxon>Pezizaceae</taxon>
        <taxon>Terfezia</taxon>
    </lineage>
</organism>
<dbReference type="Gene3D" id="2.70.50.70">
    <property type="match status" value="1"/>
</dbReference>
<evidence type="ECO:0000313" key="3">
    <source>
        <dbReference type="EMBL" id="RPB20423.1"/>
    </source>
</evidence>
<proteinExistence type="predicted"/>
<dbReference type="InParanoid" id="A0A3N4LC06"/>
<dbReference type="STRING" id="1051890.A0A3N4LC06"/>
<dbReference type="PANTHER" id="PTHR36182">
    <property type="entry name" value="PROTEIN, PUTATIVE (AFU_ORTHOLOGUE AFUA_6G10930)-RELATED"/>
    <property type="match status" value="1"/>
</dbReference>
<feature type="signal peptide" evidence="2">
    <location>
        <begin position="1"/>
        <end position="20"/>
    </location>
</feature>
<evidence type="ECO:0000256" key="2">
    <source>
        <dbReference type="SAM" id="SignalP"/>
    </source>
</evidence>
<keyword evidence="4" id="KW-1185">Reference proteome</keyword>
<evidence type="ECO:0000313" key="4">
    <source>
        <dbReference type="Proteomes" id="UP000267821"/>
    </source>
</evidence>
<dbReference type="OrthoDB" id="2342176at2759"/>
<keyword evidence="2" id="KW-0732">Signal</keyword>
<dbReference type="PANTHER" id="PTHR36182:SF2">
    <property type="entry name" value="LYTIC POLYSACCHARIDE MONOOXYGENASE"/>
    <property type="match status" value="1"/>
</dbReference>
<sequence>MKFTLATIAAAVAFLPMIEAHLSMVNPGVYTGGDPLPPLAEDGSNFPCAVSSFSSDGEGPTLNPGQGGEILLKGTAVHSGGSCQVSITYDQPPNKNSAWKVMKSFQGGCPIEVNGNLQVPAGGPLANIIPPLGYTVPTGLPAGKATIAWTWFNKSGNREMYMRCHKATIGGNGNKEAYDALPDMFVANIQTTTCKIPEGISVKFPNPGSQVQGTGDGSPTGDCGSKGGSAPPPKTGDSPSPPPPPPPPVISSTTTSPPPTGGACSAGQTKCGGGTWSMCTHGAWVNMGPLASGTDCSSIGKRSIRFSAAHMAKKAI</sequence>
<reference evidence="3 4" key="1">
    <citation type="journal article" date="2018" name="Nat. Ecol. Evol.">
        <title>Pezizomycetes genomes reveal the molecular basis of ectomycorrhizal truffle lifestyle.</title>
        <authorList>
            <person name="Murat C."/>
            <person name="Payen T."/>
            <person name="Noel B."/>
            <person name="Kuo A."/>
            <person name="Morin E."/>
            <person name="Chen J."/>
            <person name="Kohler A."/>
            <person name="Krizsan K."/>
            <person name="Balestrini R."/>
            <person name="Da Silva C."/>
            <person name="Montanini B."/>
            <person name="Hainaut M."/>
            <person name="Levati E."/>
            <person name="Barry K.W."/>
            <person name="Belfiori B."/>
            <person name="Cichocki N."/>
            <person name="Clum A."/>
            <person name="Dockter R.B."/>
            <person name="Fauchery L."/>
            <person name="Guy J."/>
            <person name="Iotti M."/>
            <person name="Le Tacon F."/>
            <person name="Lindquist E.A."/>
            <person name="Lipzen A."/>
            <person name="Malagnac F."/>
            <person name="Mello A."/>
            <person name="Molinier V."/>
            <person name="Miyauchi S."/>
            <person name="Poulain J."/>
            <person name="Riccioni C."/>
            <person name="Rubini A."/>
            <person name="Sitrit Y."/>
            <person name="Splivallo R."/>
            <person name="Traeger S."/>
            <person name="Wang M."/>
            <person name="Zifcakova L."/>
            <person name="Wipf D."/>
            <person name="Zambonelli A."/>
            <person name="Paolocci F."/>
            <person name="Nowrousian M."/>
            <person name="Ottonello S."/>
            <person name="Baldrian P."/>
            <person name="Spatafora J.W."/>
            <person name="Henrissat B."/>
            <person name="Nagy L.G."/>
            <person name="Aury J.M."/>
            <person name="Wincker P."/>
            <person name="Grigoriev I.V."/>
            <person name="Bonfante P."/>
            <person name="Martin F.M."/>
        </authorList>
    </citation>
    <scope>NUCLEOTIDE SEQUENCE [LARGE SCALE GENOMIC DNA]</scope>
    <source>
        <strain evidence="3 4">ATCC MYA-4762</strain>
    </source>
</reference>
<accession>A0A3N4LC06</accession>